<dbReference type="EMBL" id="LR590481">
    <property type="protein sequence ID" value="VTQ95710.1"/>
    <property type="molecule type" value="Genomic_DNA"/>
</dbReference>
<dbReference type="Pfam" id="PF02525">
    <property type="entry name" value="Flavodoxin_2"/>
    <property type="match status" value="1"/>
</dbReference>
<reference evidence="4 5" key="1">
    <citation type="submission" date="2019-05" db="EMBL/GenBank/DDBJ databases">
        <authorList>
            <consortium name="Pathogen Informatics"/>
        </authorList>
    </citation>
    <scope>NUCLEOTIDE SEQUENCE [LARGE SCALE GENOMIC DNA]</scope>
    <source>
        <strain evidence="4 5">NCTC503</strain>
    </source>
</reference>
<evidence type="ECO:0000256" key="2">
    <source>
        <dbReference type="ARBA" id="ARBA00023002"/>
    </source>
</evidence>
<proteinExistence type="inferred from homology"/>
<dbReference type="RefSeq" id="WP_138211069.1">
    <property type="nucleotide sequence ID" value="NZ_CBCRUQ010000006.1"/>
</dbReference>
<comment type="similarity">
    <text evidence="1">Belongs to the NAD(P)H dehydrogenase (quinone) family.</text>
</comment>
<dbReference type="EC" id="1.6.99.-" evidence="4"/>
<dbReference type="KEGG" id="hhw:NCTC503_02571"/>
<dbReference type="SUPFAM" id="SSF52218">
    <property type="entry name" value="Flavoproteins"/>
    <property type="match status" value="1"/>
</dbReference>
<dbReference type="OrthoDB" id="9805976at2"/>
<dbReference type="Proteomes" id="UP000308489">
    <property type="component" value="Chromosome 1"/>
</dbReference>
<evidence type="ECO:0000256" key="1">
    <source>
        <dbReference type="ARBA" id="ARBA00006252"/>
    </source>
</evidence>
<evidence type="ECO:0000259" key="3">
    <source>
        <dbReference type="Pfam" id="PF02525"/>
    </source>
</evidence>
<gene>
    <name evidence="4" type="primary">ywrO</name>
    <name evidence="4" type="ORF">NCTC503_02571</name>
</gene>
<dbReference type="InterPro" id="IPR003680">
    <property type="entry name" value="Flavodoxin_fold"/>
</dbReference>
<dbReference type="GO" id="GO:0005829">
    <property type="term" value="C:cytosol"/>
    <property type="evidence" value="ECO:0007669"/>
    <property type="project" value="TreeGrafter"/>
</dbReference>
<organism evidence="4 5">
    <name type="scientific">Hathewaya histolytica</name>
    <name type="common">Clostridium histolyticum</name>
    <dbReference type="NCBI Taxonomy" id="1498"/>
    <lineage>
        <taxon>Bacteria</taxon>
        <taxon>Bacillati</taxon>
        <taxon>Bacillota</taxon>
        <taxon>Clostridia</taxon>
        <taxon>Eubacteriales</taxon>
        <taxon>Clostridiaceae</taxon>
        <taxon>Hathewaya</taxon>
    </lineage>
</organism>
<protein>
    <submittedName>
        <fullName evidence="4">Putative NADPH-quinone reductase</fullName>
        <ecNumber evidence="4">1.6.99.-</ecNumber>
    </submittedName>
</protein>
<dbReference type="GO" id="GO:0003955">
    <property type="term" value="F:NAD(P)H dehydrogenase (quinone) activity"/>
    <property type="evidence" value="ECO:0007669"/>
    <property type="project" value="TreeGrafter"/>
</dbReference>
<feature type="domain" description="Flavodoxin-like fold" evidence="3">
    <location>
        <begin position="1"/>
        <end position="186"/>
    </location>
</feature>
<keyword evidence="5" id="KW-1185">Reference proteome</keyword>
<dbReference type="AlphaFoldDB" id="A0A4U9S2B3"/>
<evidence type="ECO:0000313" key="5">
    <source>
        <dbReference type="Proteomes" id="UP000308489"/>
    </source>
</evidence>
<dbReference type="PANTHER" id="PTHR10204:SF34">
    <property type="entry name" value="NAD(P)H DEHYDROGENASE [QUINONE] 1 ISOFORM 1"/>
    <property type="match status" value="1"/>
</dbReference>
<keyword evidence="2 4" id="KW-0560">Oxidoreductase</keyword>
<dbReference type="InterPro" id="IPR051545">
    <property type="entry name" value="NAD(P)H_dehydrogenase_qn"/>
</dbReference>
<name>A0A4U9S2B3_HATHI</name>
<sequence>MKHLIIFAHPNPKSFSKGIVESLIDVSKYKNYDVEVRDLYKINFQPVLLPSDFEAFSKGITPNDIKEEQKFIEEADFISFVYPIWWGGEPAILKGYLDRVLSHGFAYENRENGPVPLLNGKKVAIFAPMGNPDEVYENNGMHESMKTVKDEGTFKFCGMKVVKQMFFGAVPEKSEVELRDYLEEVKTNIQELL</sequence>
<dbReference type="Gene3D" id="3.40.50.360">
    <property type="match status" value="1"/>
</dbReference>
<dbReference type="PANTHER" id="PTHR10204">
    <property type="entry name" value="NAD P H OXIDOREDUCTASE-RELATED"/>
    <property type="match status" value="1"/>
</dbReference>
<accession>A0A4U9S2B3</accession>
<evidence type="ECO:0000313" key="4">
    <source>
        <dbReference type="EMBL" id="VTQ95710.1"/>
    </source>
</evidence>
<dbReference type="InterPro" id="IPR029039">
    <property type="entry name" value="Flavoprotein-like_sf"/>
</dbReference>